<dbReference type="CDD" id="cd00609">
    <property type="entry name" value="AAT_like"/>
    <property type="match status" value="1"/>
</dbReference>
<comment type="similarity">
    <text evidence="11">Belongs to the class-I pyridoxal-phosphate-dependent aminotransferase family. Alanine aminotransferase subfamily.</text>
</comment>
<dbReference type="Proteomes" id="UP000053240">
    <property type="component" value="Unassembled WGS sequence"/>
</dbReference>
<dbReference type="InterPro" id="IPR045088">
    <property type="entry name" value="ALAT1/2-like"/>
</dbReference>
<dbReference type="FunFam" id="1.10.287.1970:FF:000001">
    <property type="entry name" value="Alanine aminotransferase 2"/>
    <property type="match status" value="1"/>
</dbReference>
<evidence type="ECO:0000256" key="2">
    <source>
        <dbReference type="ARBA" id="ARBA00004496"/>
    </source>
</evidence>
<keyword evidence="8" id="KW-0663">Pyridoxal phosphate</keyword>
<keyword evidence="7 20" id="KW-0808">Transferase</keyword>
<dbReference type="Gene3D" id="1.10.287.1970">
    <property type="match status" value="1"/>
</dbReference>
<keyword evidence="5" id="KW-0597">Phosphoprotein</keyword>
<gene>
    <name evidence="20" type="ORF">RR48_03337</name>
</gene>
<dbReference type="GO" id="GO:0005615">
    <property type="term" value="C:extracellular space"/>
    <property type="evidence" value="ECO:0007669"/>
    <property type="project" value="UniProtKB-ARBA"/>
</dbReference>
<dbReference type="GO" id="GO:0030170">
    <property type="term" value="F:pyridoxal phosphate binding"/>
    <property type="evidence" value="ECO:0007669"/>
    <property type="project" value="InterPro"/>
</dbReference>
<keyword evidence="6 20" id="KW-0032">Aminotransferase</keyword>
<evidence type="ECO:0000256" key="15">
    <source>
        <dbReference type="ARBA" id="ARBA00074120"/>
    </source>
</evidence>
<dbReference type="UniPathway" id="UPA00528">
    <property type="reaction ID" value="UER00586"/>
</dbReference>
<evidence type="ECO:0000256" key="4">
    <source>
        <dbReference type="ARBA" id="ARBA00022490"/>
    </source>
</evidence>
<dbReference type="GO" id="GO:0004021">
    <property type="term" value="F:L-alanine:2-oxoglutarate aminotransferase activity"/>
    <property type="evidence" value="ECO:0007669"/>
    <property type="project" value="UniProtKB-EC"/>
</dbReference>
<comment type="subunit">
    <text evidence="3">Homodimer.</text>
</comment>
<dbReference type="FunFam" id="3.90.1150.10:FF:000010">
    <property type="entry name" value="Alanine aminotransferase 2"/>
    <property type="match status" value="1"/>
</dbReference>
<evidence type="ECO:0000259" key="19">
    <source>
        <dbReference type="Pfam" id="PF00155"/>
    </source>
</evidence>
<evidence type="ECO:0000256" key="6">
    <source>
        <dbReference type="ARBA" id="ARBA00022576"/>
    </source>
</evidence>
<dbReference type="InterPro" id="IPR015424">
    <property type="entry name" value="PyrdxlP-dep_Trfase"/>
</dbReference>
<comment type="cofactor">
    <cofactor evidence="1">
        <name>pyridoxal 5'-phosphate</name>
        <dbReference type="ChEBI" id="CHEBI:597326"/>
    </cofactor>
</comment>
<evidence type="ECO:0000256" key="9">
    <source>
        <dbReference type="ARBA" id="ARBA00022990"/>
    </source>
</evidence>
<evidence type="ECO:0000256" key="8">
    <source>
        <dbReference type="ARBA" id="ARBA00022898"/>
    </source>
</evidence>
<dbReference type="InterPro" id="IPR015422">
    <property type="entry name" value="PyrdxlP-dep_Trfase_small"/>
</dbReference>
<comment type="function">
    <text evidence="14">Catalyzes the reversible transamination between alanine and 2-oxoglutarate to form pyruvate and glutamate. Participates in cellular nitrogen metabolism and also in liver gluconeogenesis starting with precursors transported from skeletal muscles.</text>
</comment>
<dbReference type="AlphaFoldDB" id="A0A0N1IH94"/>
<dbReference type="GO" id="GO:0042853">
    <property type="term" value="P:L-alanine catabolic process"/>
    <property type="evidence" value="ECO:0007669"/>
    <property type="project" value="UniProtKB-UniPathway"/>
</dbReference>
<dbReference type="PANTHER" id="PTHR11751">
    <property type="entry name" value="ALANINE AMINOTRANSFERASE"/>
    <property type="match status" value="1"/>
</dbReference>
<evidence type="ECO:0000256" key="10">
    <source>
        <dbReference type="ARBA" id="ARBA00025708"/>
    </source>
</evidence>
<dbReference type="GO" id="GO:0005737">
    <property type="term" value="C:cytoplasm"/>
    <property type="evidence" value="ECO:0007669"/>
    <property type="project" value="UniProtKB-SubCell"/>
</dbReference>
<dbReference type="FunFam" id="3.40.640.10:FF:000236">
    <property type="entry name" value="Alanine aminotransferase 2"/>
    <property type="match status" value="1"/>
</dbReference>
<dbReference type="SUPFAM" id="SSF53383">
    <property type="entry name" value="PLP-dependent transferases"/>
    <property type="match status" value="1"/>
</dbReference>
<sequence>MIRSEWCPAGEGRRQEAAVTGRVVFVLRRRRRREEGVDIICVNCGAVALARLHARSTPPSLHIVDIMKQEQVLTVDNMNQRLRRVRYAVRGPVLERALHIEHELEKGVPKPFASVVRANIGDCHALGQKPITFIRQVLAGAACPQLLASPALPPDVKQRVEEILDDCTCRSVGAYSASAGLWSVRRAAAAWLAARDGTPASAHDIYLGSGATDLIKALLTVFTEDVDGKPSGVMIPIPQYPLFSGALAELGLAQVEYYLDEERGWALDVAELRRALRNASATCRVRVLVVINPGNPTGQVLTRENMEEVVRFAHEHRLFLLADEVYQENIIAKPFHSFKKVMYEMGAPYCDMELGSVLTCSKGWAAECGLRAGLLELVRVHPGVVAAFCTARALMQCPTVLGQAALLCVMKPPTPGDASYEQFAMERREIRRVLRERAATAHRAFNSIPGYSCNAIDGSMFAFPRFEIPERAQRAARAQGIEPDEFYCLRLLEETGVCVVPGSGFGQRPGTYHLRTTILHSRSQFQHMMDSVRRFHAHFLHQYADTRLDCTTDTSTGC</sequence>
<evidence type="ECO:0000256" key="12">
    <source>
        <dbReference type="ARBA" id="ARBA00026106"/>
    </source>
</evidence>
<comment type="pathway">
    <text evidence="10">Amino-acid degradation; L-alanine degradation via transaminase pathway; pyruvate from L-alanine: step 1/1.</text>
</comment>
<evidence type="ECO:0000256" key="17">
    <source>
        <dbReference type="ARBA" id="ARBA00080231"/>
    </source>
</evidence>
<comment type="catalytic activity">
    <reaction evidence="13">
        <text>L-alanine + 2-oxoglutarate = pyruvate + L-glutamate</text>
        <dbReference type="Rhea" id="RHEA:19453"/>
        <dbReference type="ChEBI" id="CHEBI:15361"/>
        <dbReference type="ChEBI" id="CHEBI:16810"/>
        <dbReference type="ChEBI" id="CHEBI:29985"/>
        <dbReference type="ChEBI" id="CHEBI:57972"/>
        <dbReference type="EC" id="2.6.1.2"/>
    </reaction>
</comment>
<evidence type="ECO:0000256" key="1">
    <source>
        <dbReference type="ARBA" id="ARBA00001933"/>
    </source>
</evidence>
<evidence type="ECO:0000256" key="13">
    <source>
        <dbReference type="ARBA" id="ARBA00047412"/>
    </source>
</evidence>
<evidence type="ECO:0000256" key="18">
    <source>
        <dbReference type="ARBA" id="ARBA00082842"/>
    </source>
</evidence>
<evidence type="ECO:0000256" key="5">
    <source>
        <dbReference type="ARBA" id="ARBA00022553"/>
    </source>
</evidence>
<dbReference type="Gene3D" id="3.40.640.10">
    <property type="entry name" value="Type I PLP-dependent aspartate aminotransferase-like (Major domain)"/>
    <property type="match status" value="1"/>
</dbReference>
<accession>A0A0N1IH94</accession>
<dbReference type="STRING" id="76193.A0A0N1IH94"/>
<evidence type="ECO:0000256" key="7">
    <source>
        <dbReference type="ARBA" id="ARBA00022679"/>
    </source>
</evidence>
<evidence type="ECO:0000256" key="16">
    <source>
        <dbReference type="ARBA" id="ARBA00076222"/>
    </source>
</evidence>
<evidence type="ECO:0000256" key="11">
    <source>
        <dbReference type="ARBA" id="ARBA00025785"/>
    </source>
</evidence>
<dbReference type="EC" id="2.6.1.2" evidence="12"/>
<feature type="domain" description="Aminotransferase class I/classII large" evidence="19">
    <location>
        <begin position="153"/>
        <end position="531"/>
    </location>
</feature>
<proteinExistence type="inferred from homology"/>
<comment type="subcellular location">
    <subcellularLocation>
        <location evidence="2">Cytoplasm</location>
    </subcellularLocation>
</comment>
<keyword evidence="4" id="KW-0963">Cytoplasm</keyword>
<dbReference type="InterPro" id="IPR015421">
    <property type="entry name" value="PyrdxlP-dep_Trfase_major"/>
</dbReference>
<dbReference type="InParanoid" id="A0A0N1IH94"/>
<organism evidence="20 21">
    <name type="scientific">Papilio machaon</name>
    <name type="common">Old World swallowtail butterfly</name>
    <dbReference type="NCBI Taxonomy" id="76193"/>
    <lineage>
        <taxon>Eukaryota</taxon>
        <taxon>Metazoa</taxon>
        <taxon>Ecdysozoa</taxon>
        <taxon>Arthropoda</taxon>
        <taxon>Hexapoda</taxon>
        <taxon>Insecta</taxon>
        <taxon>Pterygota</taxon>
        <taxon>Neoptera</taxon>
        <taxon>Endopterygota</taxon>
        <taxon>Lepidoptera</taxon>
        <taxon>Glossata</taxon>
        <taxon>Ditrysia</taxon>
        <taxon>Papilionoidea</taxon>
        <taxon>Papilionidae</taxon>
        <taxon>Papilioninae</taxon>
        <taxon>Papilio</taxon>
    </lineage>
</organism>
<evidence type="ECO:0000313" key="20">
    <source>
        <dbReference type="EMBL" id="KPJ20450.1"/>
    </source>
</evidence>
<dbReference type="Gene3D" id="3.90.1150.10">
    <property type="entry name" value="Aspartate Aminotransferase, domain 1"/>
    <property type="match status" value="1"/>
</dbReference>
<name>A0A0N1IH94_PAPMA</name>
<dbReference type="EMBL" id="KQ459692">
    <property type="protein sequence ID" value="KPJ20450.1"/>
    <property type="molecule type" value="Genomic_DNA"/>
</dbReference>
<protein>
    <recommendedName>
        <fullName evidence="15">Alanine aminotransferase 1</fullName>
        <ecNumber evidence="12">2.6.1.2</ecNumber>
    </recommendedName>
    <alternativeName>
        <fullName evidence="17">Glutamate pyruvate transaminase 1</fullName>
    </alternativeName>
    <alternativeName>
        <fullName evidence="16">Glutamic--alanine transaminase 1</fullName>
    </alternativeName>
    <alternativeName>
        <fullName evidence="18">Glutamic--pyruvic transaminase 1</fullName>
    </alternativeName>
</protein>
<evidence type="ECO:0000313" key="21">
    <source>
        <dbReference type="Proteomes" id="UP000053240"/>
    </source>
</evidence>
<keyword evidence="9" id="KW-0007">Acetylation</keyword>
<reference evidence="20 21" key="1">
    <citation type="journal article" date="2015" name="Nat. Commun.">
        <title>Outbred genome sequencing and CRISPR/Cas9 gene editing in butterflies.</title>
        <authorList>
            <person name="Li X."/>
            <person name="Fan D."/>
            <person name="Zhang W."/>
            <person name="Liu G."/>
            <person name="Zhang L."/>
            <person name="Zhao L."/>
            <person name="Fang X."/>
            <person name="Chen L."/>
            <person name="Dong Y."/>
            <person name="Chen Y."/>
            <person name="Ding Y."/>
            <person name="Zhao R."/>
            <person name="Feng M."/>
            <person name="Zhu Y."/>
            <person name="Feng Y."/>
            <person name="Jiang X."/>
            <person name="Zhu D."/>
            <person name="Xiang H."/>
            <person name="Feng X."/>
            <person name="Li S."/>
            <person name="Wang J."/>
            <person name="Zhang G."/>
            <person name="Kronforst M.R."/>
            <person name="Wang W."/>
        </authorList>
    </citation>
    <scope>NUCLEOTIDE SEQUENCE [LARGE SCALE GENOMIC DNA]</scope>
    <source>
        <strain evidence="20">Ya'a_city_454_Pm</strain>
        <tissue evidence="20">Whole body</tissue>
    </source>
</reference>
<dbReference type="Pfam" id="PF00155">
    <property type="entry name" value="Aminotran_1_2"/>
    <property type="match status" value="1"/>
</dbReference>
<evidence type="ECO:0000256" key="14">
    <source>
        <dbReference type="ARBA" id="ARBA00059280"/>
    </source>
</evidence>
<dbReference type="InterPro" id="IPR004839">
    <property type="entry name" value="Aminotransferase_I/II_large"/>
</dbReference>
<keyword evidence="21" id="KW-1185">Reference proteome</keyword>
<evidence type="ECO:0000256" key="3">
    <source>
        <dbReference type="ARBA" id="ARBA00011738"/>
    </source>
</evidence>
<dbReference type="PANTHER" id="PTHR11751:SF29">
    <property type="entry name" value="ALANINE TRANSAMINASE"/>
    <property type="match status" value="1"/>
</dbReference>